<dbReference type="PANTHER" id="PTHR43884">
    <property type="entry name" value="ACYL-COA DEHYDROGENASE"/>
    <property type="match status" value="1"/>
</dbReference>
<evidence type="ECO:0000259" key="7">
    <source>
        <dbReference type="Pfam" id="PF00441"/>
    </source>
</evidence>
<organism evidence="10 11">
    <name type="scientific">Microbulbifer echini</name>
    <dbReference type="NCBI Taxonomy" id="1529067"/>
    <lineage>
        <taxon>Bacteria</taxon>
        <taxon>Pseudomonadati</taxon>
        <taxon>Pseudomonadota</taxon>
        <taxon>Gammaproteobacteria</taxon>
        <taxon>Cellvibrionales</taxon>
        <taxon>Microbulbiferaceae</taxon>
        <taxon>Microbulbifer</taxon>
    </lineage>
</organism>
<feature type="domain" description="Acyl-CoA dehydrogenase/oxidase C-terminal" evidence="7">
    <location>
        <begin position="233"/>
        <end position="374"/>
    </location>
</feature>
<keyword evidence="11" id="KW-1185">Reference proteome</keyword>
<dbReference type="CDD" id="cd00567">
    <property type="entry name" value="ACAD"/>
    <property type="match status" value="1"/>
</dbReference>
<dbReference type="RefSeq" id="WP_299589137.1">
    <property type="nucleotide sequence ID" value="NZ_JBGMEL010000008.1"/>
</dbReference>
<evidence type="ECO:0000256" key="1">
    <source>
        <dbReference type="ARBA" id="ARBA00001974"/>
    </source>
</evidence>
<dbReference type="Pfam" id="PF02771">
    <property type="entry name" value="Acyl-CoA_dh_N"/>
    <property type="match status" value="1"/>
</dbReference>
<dbReference type="InterPro" id="IPR006091">
    <property type="entry name" value="Acyl-CoA_Oxase/DH_mid-dom"/>
</dbReference>
<reference evidence="10 11" key="1">
    <citation type="submission" date="2024-08" db="EMBL/GenBank/DDBJ databases">
        <authorList>
            <person name="Ishaq N."/>
        </authorList>
    </citation>
    <scope>NUCLEOTIDE SEQUENCE [LARGE SCALE GENOMIC DNA]</scope>
    <source>
        <strain evidence="10 11">JCM 30400</strain>
    </source>
</reference>
<dbReference type="SUPFAM" id="SSF47203">
    <property type="entry name" value="Acyl-CoA dehydrogenase C-terminal domain-like"/>
    <property type="match status" value="1"/>
</dbReference>
<evidence type="ECO:0000259" key="9">
    <source>
        <dbReference type="Pfam" id="PF02771"/>
    </source>
</evidence>
<comment type="similarity">
    <text evidence="2 6">Belongs to the acyl-CoA dehydrogenase family.</text>
</comment>
<dbReference type="PANTHER" id="PTHR43884:SF20">
    <property type="entry name" value="ACYL-COA DEHYDROGENASE FADE28"/>
    <property type="match status" value="1"/>
</dbReference>
<keyword evidence="3 6" id="KW-0285">Flavoprotein</keyword>
<evidence type="ECO:0000256" key="3">
    <source>
        <dbReference type="ARBA" id="ARBA00022630"/>
    </source>
</evidence>
<dbReference type="Pfam" id="PF02770">
    <property type="entry name" value="Acyl-CoA_dh_M"/>
    <property type="match status" value="1"/>
</dbReference>
<dbReference type="InterPro" id="IPR037069">
    <property type="entry name" value="AcylCoA_DH/ox_N_sf"/>
</dbReference>
<evidence type="ECO:0000313" key="10">
    <source>
        <dbReference type="EMBL" id="MFA0790879.1"/>
    </source>
</evidence>
<keyword evidence="4 6" id="KW-0274">FAD</keyword>
<dbReference type="Proteomes" id="UP001569414">
    <property type="component" value="Unassembled WGS sequence"/>
</dbReference>
<dbReference type="GO" id="GO:0016491">
    <property type="term" value="F:oxidoreductase activity"/>
    <property type="evidence" value="ECO:0007669"/>
    <property type="project" value="UniProtKB-KW"/>
</dbReference>
<dbReference type="EC" id="1.-.-.-" evidence="10"/>
<protein>
    <submittedName>
        <fullName evidence="10">Acyl-CoA dehydrogenase family protein</fullName>
        <ecNumber evidence="10">1.-.-.-</ecNumber>
    </submittedName>
</protein>
<keyword evidence="5 6" id="KW-0560">Oxidoreductase</keyword>
<gene>
    <name evidence="10" type="ORF">ACCI51_10020</name>
</gene>
<dbReference type="Gene3D" id="1.20.140.10">
    <property type="entry name" value="Butyryl-CoA Dehydrogenase, subunit A, domain 3"/>
    <property type="match status" value="1"/>
</dbReference>
<evidence type="ECO:0000256" key="2">
    <source>
        <dbReference type="ARBA" id="ARBA00009347"/>
    </source>
</evidence>
<evidence type="ECO:0000256" key="4">
    <source>
        <dbReference type="ARBA" id="ARBA00022827"/>
    </source>
</evidence>
<evidence type="ECO:0000259" key="8">
    <source>
        <dbReference type="Pfam" id="PF02770"/>
    </source>
</evidence>
<dbReference type="Gene3D" id="1.10.540.10">
    <property type="entry name" value="Acyl-CoA dehydrogenase/oxidase, N-terminal domain"/>
    <property type="match status" value="1"/>
</dbReference>
<name>A0ABV4NPD3_9GAMM</name>
<dbReference type="InterPro" id="IPR036250">
    <property type="entry name" value="AcylCo_DH-like_C"/>
</dbReference>
<sequence length="375" mass="41413">MDFSYSEEQQMLQSSVSKFVQQDYDFHRRCKLVSSDTGFSLENWRLFAELGWLMVPFNEQDGGLGGSAVDLMVLMEEFGRGLVVEPFLATAVLSGGLIADSASEAQKRELLGLLMEGQLQLAFAFAESQSRYNLADITTNAKKEGDAYILNGHKAVVLNAEAADKLLVTVRTSGVQYDREGVTLLMVDADSEGVSRQCYRTVDGHRAAEVKFKNVKVPEANRIGVEGTALPAIEKSIDRATLALCAEAVGAMEKIYKKTVEYTKTREQFGVAIGKFQALQHRMVDMFTEYEQARSILLMAVLQWDSNKGAAPKAVSAAKSRIGKAARLIGQEAIQIHGGIGVTEELDVSHFFKRLTTIQYLFGSTDFHTLRFAEH</sequence>
<comment type="cofactor">
    <cofactor evidence="1 6">
        <name>FAD</name>
        <dbReference type="ChEBI" id="CHEBI:57692"/>
    </cofactor>
</comment>
<evidence type="ECO:0000256" key="5">
    <source>
        <dbReference type="ARBA" id="ARBA00023002"/>
    </source>
</evidence>
<feature type="domain" description="Acyl-CoA oxidase/dehydrogenase middle" evidence="8">
    <location>
        <begin position="122"/>
        <end position="215"/>
    </location>
</feature>
<accession>A0ABV4NPD3</accession>
<feature type="domain" description="Acyl-CoA dehydrogenase/oxidase N-terminal" evidence="9">
    <location>
        <begin position="6"/>
        <end position="117"/>
    </location>
</feature>
<dbReference type="Pfam" id="PF00441">
    <property type="entry name" value="Acyl-CoA_dh_1"/>
    <property type="match status" value="1"/>
</dbReference>
<proteinExistence type="inferred from homology"/>
<dbReference type="InterPro" id="IPR009100">
    <property type="entry name" value="AcylCoA_DH/oxidase_NM_dom_sf"/>
</dbReference>
<dbReference type="Gene3D" id="2.40.110.10">
    <property type="entry name" value="Butyryl-CoA Dehydrogenase, subunit A, domain 2"/>
    <property type="match status" value="1"/>
</dbReference>
<dbReference type="EMBL" id="JBGMEL010000008">
    <property type="protein sequence ID" value="MFA0790879.1"/>
    <property type="molecule type" value="Genomic_DNA"/>
</dbReference>
<dbReference type="InterPro" id="IPR009075">
    <property type="entry name" value="AcylCo_DH/oxidase_C"/>
</dbReference>
<dbReference type="InterPro" id="IPR013786">
    <property type="entry name" value="AcylCoA_DH/ox_N"/>
</dbReference>
<dbReference type="SUPFAM" id="SSF56645">
    <property type="entry name" value="Acyl-CoA dehydrogenase NM domain-like"/>
    <property type="match status" value="1"/>
</dbReference>
<dbReference type="InterPro" id="IPR046373">
    <property type="entry name" value="Acyl-CoA_Oxase/DH_mid-dom_sf"/>
</dbReference>
<evidence type="ECO:0000313" key="11">
    <source>
        <dbReference type="Proteomes" id="UP001569414"/>
    </source>
</evidence>
<evidence type="ECO:0000256" key="6">
    <source>
        <dbReference type="RuleBase" id="RU362125"/>
    </source>
</evidence>
<comment type="caution">
    <text evidence="10">The sequence shown here is derived from an EMBL/GenBank/DDBJ whole genome shotgun (WGS) entry which is preliminary data.</text>
</comment>